<gene>
    <name evidence="3" type="primary">UL119</name>
</gene>
<dbReference type="InterPro" id="IPR057751">
    <property type="entry name" value="Viral_FcR_dom"/>
</dbReference>
<keyword evidence="1" id="KW-1133">Transmembrane helix</keyword>
<dbReference type="Proteomes" id="UP000169440">
    <property type="component" value="Segment"/>
</dbReference>
<protein>
    <submittedName>
        <fullName evidence="3">Membrane glycoprotein UL119</fullName>
    </submittedName>
</protein>
<reference evidence="3 4" key="1">
    <citation type="submission" date="2012-08" db="EMBL/GenBank/DDBJ databases">
        <title>Human cytomegalovirus RL11 gene family: variation, recombination and transcription.</title>
        <authorList>
            <person name="Davison A.J."/>
        </authorList>
    </citation>
    <scope>NUCLEOTIDE SEQUENCE [LARGE SCALE GENOMIC DNA]</scope>
    <source>
        <strain evidence="3">6397</strain>
    </source>
</reference>
<evidence type="ECO:0000256" key="1">
    <source>
        <dbReference type="SAM" id="Phobius"/>
    </source>
</evidence>
<dbReference type="Pfam" id="PF25741">
    <property type="entry name" value="Viral_FcR"/>
    <property type="match status" value="1"/>
</dbReference>
<keyword evidence="1" id="KW-0472">Membrane</keyword>
<evidence type="ECO:0000313" key="3">
    <source>
        <dbReference type="EMBL" id="AFR54601.1"/>
    </source>
</evidence>
<feature type="domain" description="Viral Fc-gamma receptor-like protein UL119-like" evidence="2">
    <location>
        <begin position="152"/>
        <end position="329"/>
    </location>
</feature>
<evidence type="ECO:0000313" key="4">
    <source>
        <dbReference type="Proteomes" id="UP000169440"/>
    </source>
</evidence>
<name>A0A0G2THI0_HCMVM</name>
<organismHost>
    <name type="scientific">Homo sapiens</name>
    <name type="common">Human</name>
    <dbReference type="NCBI Taxonomy" id="9606"/>
</organismHost>
<proteinExistence type="predicted"/>
<feature type="transmembrane region" description="Helical" evidence="1">
    <location>
        <begin position="301"/>
        <end position="325"/>
    </location>
</feature>
<accession>A0A0G2THI0</accession>
<evidence type="ECO:0000259" key="2">
    <source>
        <dbReference type="Pfam" id="PF25741"/>
    </source>
</evidence>
<organism evidence="3 4">
    <name type="scientific">Human cytomegalovirus (strain Merlin)</name>
    <name type="common">HHV-5</name>
    <name type="synonym">Human herpesvirus 5</name>
    <dbReference type="NCBI Taxonomy" id="295027"/>
    <lineage>
        <taxon>Viruses</taxon>
        <taxon>Duplodnaviria</taxon>
        <taxon>Heunggongvirae</taxon>
        <taxon>Peploviricota</taxon>
        <taxon>Herviviricetes</taxon>
        <taxon>Herpesvirales</taxon>
        <taxon>Orthoherpesviridae</taxon>
        <taxon>Betaherpesvirinae</taxon>
        <taxon>Cytomegalovirus</taxon>
        <taxon>Cytomegalovirus humanbeta5</taxon>
        <taxon>Human cytomegalovirus</taxon>
    </lineage>
</organism>
<dbReference type="EMBL" id="JX512197">
    <property type="protein sequence ID" value="AFR54601.1"/>
    <property type="molecule type" value="Genomic_DNA"/>
</dbReference>
<keyword evidence="1" id="KW-0812">Transmembrane</keyword>
<sequence length="352" mass="39224">MCPVLAIALMVTLLGDTHPGVESSTTSAVTSPINTTVTSTTSIITSNNVTSAVSTTVQTSISTSGSTSTSAATSVAATTQKEGHLYTVNCEASYSYDQVSLNATCKVSLLNNTVNPDILSITCYARTDCKGPFTQVGYLSAFAPGDKGKLHLSYNATAQELLISGLRPQETTEYTCSFFSWGRHHNATWDLFTYPIYAVYGTRLNATTMRVRVLLQEHEHCLLNGSSLYHPNSTVHLHQGNQLIPPWNISNVTYNGQLLREFVFYLNGTYTVVRLHVQIAGRSFTTTYVFIKSDPLFEDRLLAYGVLAFLVFMVIILLYVTYMLARRRDWSYKRLEEPVEEKKHPVPYFKQW</sequence>